<name>A0AAV5QQL9_9ASCO</name>
<evidence type="ECO:0000313" key="2">
    <source>
        <dbReference type="Proteomes" id="UP001360560"/>
    </source>
</evidence>
<gene>
    <name evidence="1" type="ORF">DASC09_042270</name>
</gene>
<sequence>MPRSDLDNQRYFFSSFIMLGILVRDRVSNVELSKITRSIKKIIRVSKLPVDIYVSMTMNNISPSIIEAISRNLSSRYLLNSQHKALSISQHKVSSTIWTW</sequence>
<dbReference type="EMBL" id="BTFZ01000011">
    <property type="protein sequence ID" value="GMM36902.1"/>
    <property type="molecule type" value="Genomic_DNA"/>
</dbReference>
<comment type="caution">
    <text evidence="1">The sequence shown here is derived from an EMBL/GenBank/DDBJ whole genome shotgun (WGS) entry which is preliminary data.</text>
</comment>
<dbReference type="Proteomes" id="UP001360560">
    <property type="component" value="Unassembled WGS sequence"/>
</dbReference>
<evidence type="ECO:0000313" key="1">
    <source>
        <dbReference type="EMBL" id="GMM36902.1"/>
    </source>
</evidence>
<protein>
    <submittedName>
        <fullName evidence="1">Uncharacterized protein</fullName>
    </submittedName>
</protein>
<reference evidence="1 2" key="1">
    <citation type="journal article" date="2023" name="Elife">
        <title>Identification of key yeast species and microbe-microbe interactions impacting larval growth of Drosophila in the wild.</title>
        <authorList>
            <person name="Mure A."/>
            <person name="Sugiura Y."/>
            <person name="Maeda R."/>
            <person name="Honda K."/>
            <person name="Sakurai N."/>
            <person name="Takahashi Y."/>
            <person name="Watada M."/>
            <person name="Katoh T."/>
            <person name="Gotoh A."/>
            <person name="Gotoh Y."/>
            <person name="Taniguchi I."/>
            <person name="Nakamura K."/>
            <person name="Hayashi T."/>
            <person name="Katayama T."/>
            <person name="Uemura T."/>
            <person name="Hattori Y."/>
        </authorList>
    </citation>
    <scope>NUCLEOTIDE SEQUENCE [LARGE SCALE GENOMIC DNA]</scope>
    <source>
        <strain evidence="1 2">SC-9</strain>
    </source>
</reference>
<proteinExistence type="predicted"/>
<keyword evidence="2" id="KW-1185">Reference proteome</keyword>
<dbReference type="GeneID" id="90074877"/>
<dbReference type="RefSeq" id="XP_064853898.1">
    <property type="nucleotide sequence ID" value="XM_064997826.1"/>
</dbReference>
<accession>A0AAV5QQL9</accession>
<organism evidence="1 2">
    <name type="scientific">Saccharomycopsis crataegensis</name>
    <dbReference type="NCBI Taxonomy" id="43959"/>
    <lineage>
        <taxon>Eukaryota</taxon>
        <taxon>Fungi</taxon>
        <taxon>Dikarya</taxon>
        <taxon>Ascomycota</taxon>
        <taxon>Saccharomycotina</taxon>
        <taxon>Saccharomycetes</taxon>
        <taxon>Saccharomycopsidaceae</taxon>
        <taxon>Saccharomycopsis</taxon>
    </lineage>
</organism>
<dbReference type="AlphaFoldDB" id="A0AAV5QQL9"/>